<proteinExistence type="predicted"/>
<dbReference type="Proteomes" id="UP000663419">
    <property type="component" value="Chromosome 1"/>
</dbReference>
<organism evidence="2 3">
    <name type="scientific">Ajellomyces capsulatus (strain H88)</name>
    <name type="common">Darling's disease fungus</name>
    <name type="synonym">Histoplasma capsulatum</name>
    <dbReference type="NCBI Taxonomy" id="544711"/>
    <lineage>
        <taxon>Eukaryota</taxon>
        <taxon>Fungi</taxon>
        <taxon>Dikarya</taxon>
        <taxon>Ascomycota</taxon>
        <taxon>Pezizomycotina</taxon>
        <taxon>Eurotiomycetes</taxon>
        <taxon>Eurotiomycetidae</taxon>
        <taxon>Onygenales</taxon>
        <taxon>Ajellomycetaceae</taxon>
        <taxon>Histoplasma</taxon>
    </lineage>
</organism>
<sequence length="93" mass="10639">MTTFKLEILNLSLFILLPTLAFAVEQPPTPLLTFIMSVLKLSTRDLDKLSPSDLVGITWIDNADPENWTDEHIQKLMRENIPSLDLSYEVTEH</sequence>
<evidence type="ECO:0000313" key="2">
    <source>
        <dbReference type="EMBL" id="QSS48724.1"/>
    </source>
</evidence>
<gene>
    <name evidence="2" type="ORF">I7I53_08816</name>
</gene>
<protein>
    <recommendedName>
        <fullName evidence="4">Secreted protein</fullName>
    </recommendedName>
</protein>
<name>A0A8A1L8H3_AJEC8</name>
<dbReference type="EMBL" id="CP069102">
    <property type="protein sequence ID" value="QSS48724.1"/>
    <property type="molecule type" value="Genomic_DNA"/>
</dbReference>
<evidence type="ECO:0008006" key="4">
    <source>
        <dbReference type="Google" id="ProtNLM"/>
    </source>
</evidence>
<dbReference type="AlphaFoldDB" id="A0A8A1L8H3"/>
<evidence type="ECO:0000256" key="1">
    <source>
        <dbReference type="SAM" id="SignalP"/>
    </source>
</evidence>
<reference evidence="2" key="1">
    <citation type="submission" date="2021-01" db="EMBL/GenBank/DDBJ databases">
        <title>Chromosome-level genome assembly of a human fungal pathogen reveals clustering of transcriptionally co-regulated genes.</title>
        <authorList>
            <person name="Voorhies M."/>
            <person name="Cohen S."/>
            <person name="Shea T.P."/>
            <person name="Petrus S."/>
            <person name="Munoz J.F."/>
            <person name="Poplawski S."/>
            <person name="Goldman W.E."/>
            <person name="Michael T."/>
            <person name="Cuomo C.A."/>
            <person name="Sil A."/>
            <person name="Beyhan S."/>
        </authorList>
    </citation>
    <scope>NUCLEOTIDE SEQUENCE</scope>
    <source>
        <strain evidence="2">H88</strain>
    </source>
</reference>
<feature type="signal peptide" evidence="1">
    <location>
        <begin position="1"/>
        <end position="23"/>
    </location>
</feature>
<evidence type="ECO:0000313" key="3">
    <source>
        <dbReference type="Proteomes" id="UP000663419"/>
    </source>
</evidence>
<accession>A0A8A1L8H3</accession>
<keyword evidence="1" id="KW-0732">Signal</keyword>
<dbReference type="VEuPathDB" id="FungiDB:I7I53_08816"/>
<feature type="chain" id="PRO_5034173794" description="Secreted protein" evidence="1">
    <location>
        <begin position="24"/>
        <end position="93"/>
    </location>
</feature>